<reference evidence="1 2" key="1">
    <citation type="submission" date="2023-02" db="EMBL/GenBank/DDBJ databases">
        <title>LHISI_Scaffold_Assembly.</title>
        <authorList>
            <person name="Stuart O.P."/>
            <person name="Cleave R."/>
            <person name="Magrath M.J.L."/>
            <person name="Mikheyev A.S."/>
        </authorList>
    </citation>
    <scope>NUCLEOTIDE SEQUENCE [LARGE SCALE GENOMIC DNA]</scope>
    <source>
        <strain evidence="1">Daus_M_001</strain>
        <tissue evidence="1">Leg muscle</tissue>
    </source>
</reference>
<proteinExistence type="predicted"/>
<evidence type="ECO:0000313" key="1">
    <source>
        <dbReference type="EMBL" id="KAJ8889511.1"/>
    </source>
</evidence>
<sequence length="99" mass="11534">MFSHSSIRPSRNSKRNCRKLLNTSIYSYDEEDTVDEDGDSSIVYSSSNSRDVLPFKYPSIEEFKKKLPKITEHVYLYAQQKELNLLPFEKTIMSQTMSA</sequence>
<gene>
    <name evidence="1" type="ORF">PR048_009010</name>
</gene>
<accession>A0ABQ9HYP9</accession>
<keyword evidence="2" id="KW-1185">Reference proteome</keyword>
<organism evidence="1 2">
    <name type="scientific">Dryococelus australis</name>
    <dbReference type="NCBI Taxonomy" id="614101"/>
    <lineage>
        <taxon>Eukaryota</taxon>
        <taxon>Metazoa</taxon>
        <taxon>Ecdysozoa</taxon>
        <taxon>Arthropoda</taxon>
        <taxon>Hexapoda</taxon>
        <taxon>Insecta</taxon>
        <taxon>Pterygota</taxon>
        <taxon>Neoptera</taxon>
        <taxon>Polyneoptera</taxon>
        <taxon>Phasmatodea</taxon>
        <taxon>Verophasmatodea</taxon>
        <taxon>Anareolatae</taxon>
        <taxon>Phasmatidae</taxon>
        <taxon>Eurycanthinae</taxon>
        <taxon>Dryococelus</taxon>
    </lineage>
</organism>
<comment type="caution">
    <text evidence="1">The sequence shown here is derived from an EMBL/GenBank/DDBJ whole genome shotgun (WGS) entry which is preliminary data.</text>
</comment>
<dbReference type="EMBL" id="JARBHB010000003">
    <property type="protein sequence ID" value="KAJ8889511.1"/>
    <property type="molecule type" value="Genomic_DNA"/>
</dbReference>
<evidence type="ECO:0000313" key="2">
    <source>
        <dbReference type="Proteomes" id="UP001159363"/>
    </source>
</evidence>
<dbReference type="Proteomes" id="UP001159363">
    <property type="component" value="Chromosome 3"/>
</dbReference>
<protein>
    <submittedName>
        <fullName evidence="1">Uncharacterized protein</fullName>
    </submittedName>
</protein>
<name>A0ABQ9HYP9_9NEOP</name>